<gene>
    <name evidence="3" type="ORF">A8O14_08695</name>
</gene>
<dbReference type="Gene3D" id="3.90.1300.10">
    <property type="entry name" value="Amidase signature (AS) domain"/>
    <property type="match status" value="1"/>
</dbReference>
<dbReference type="KEGG" id="pwu:A8O14_08695"/>
<dbReference type="OrthoDB" id="8872210at2"/>
<dbReference type="GO" id="GO:0016787">
    <property type="term" value="F:hydrolase activity"/>
    <property type="evidence" value="ECO:0007669"/>
    <property type="project" value="UniProtKB-KW"/>
</dbReference>
<reference evidence="4" key="1">
    <citation type="submission" date="2016-05" db="EMBL/GenBank/DDBJ databases">
        <title>Polynucleobacter sp. QLW-P1FAT50C-4 genome.</title>
        <authorList>
            <person name="Hahn M.W."/>
        </authorList>
    </citation>
    <scope>NUCLEOTIDE SEQUENCE [LARGE SCALE GENOMIC DNA]</scope>
    <source>
        <strain evidence="4">QLW-P1FAT50C-4</strain>
    </source>
</reference>
<dbReference type="STRING" id="1743168.A8O14_08695"/>
<dbReference type="InterPro" id="IPR036928">
    <property type="entry name" value="AS_sf"/>
</dbReference>
<evidence type="ECO:0000313" key="4">
    <source>
        <dbReference type="Proteomes" id="UP000078463"/>
    </source>
</evidence>
<dbReference type="SUPFAM" id="SSF75304">
    <property type="entry name" value="Amidase signature (AS) enzymes"/>
    <property type="match status" value="1"/>
</dbReference>
<dbReference type="Pfam" id="PF21986">
    <property type="entry name" value="AH_C"/>
    <property type="match status" value="1"/>
</dbReference>
<dbReference type="Gene3D" id="3.10.490.10">
    <property type="entry name" value="Gamma-glutamyl cyclotransferase-like"/>
    <property type="match status" value="1"/>
</dbReference>
<dbReference type="AlphaFoldDB" id="A0A191UGV6"/>
<dbReference type="InterPro" id="IPR000120">
    <property type="entry name" value="Amidase"/>
</dbReference>
<dbReference type="PANTHER" id="PTHR11895:SF169">
    <property type="entry name" value="GLUTAMYL-TRNA(GLN) AMIDOTRANSFERASE"/>
    <property type="match status" value="1"/>
</dbReference>
<dbReference type="PANTHER" id="PTHR11895">
    <property type="entry name" value="TRANSAMIDASE"/>
    <property type="match status" value="1"/>
</dbReference>
<name>A0A191UGV6_9BURK</name>
<proteinExistence type="predicted"/>
<keyword evidence="3" id="KW-0378">Hydrolase</keyword>
<sequence length="605" mass="65253">MITIKELLHCYQAGEISPQKHIPALLDVIRSHFHETKDPAWICVATDSNISKQLNNLELLAKEKTIANLPLYGIPFAIKDNIDALGWETTAACPDFAFDPKKNATVVQKLLDAGAILIGKTNLDQFATGLVGTRSPYGAVPNTFDPTYVSGGSSSGSASVVARGLVCFSLGTDTAGSGRIPAAFNNIVGTKPTPGLVSTEGVFPACKSIDCVSIMTLTAADAHIVLDVMKSTEVDRIKEAQFHPIPKLVSSFRRPTRIGIPISCQFLDDGQYQKAFAKAIENAKGLDVELVQVDIDPFVKAGKLLYDGPWVSERFAVTENFLNTHPDSFDPSVKQIIQSGASYTAAQGFRAIYQLKELEIETKETWAKCDVILVPSAPNHPTLEDLKNHPILKNSELGMYTNYVNLMRLCAVAVPAGFTEKGMPFGVTLIAQEGSDTALLKLAAQWQILFGLSLGKSEIKAAHSELTISGNNKDIVEIAVVGAHLQGMPLHSQLTERHAHLIKSCKSAKSYRLFALPNTTPPKPGLVKSESNGAAIDLEIYAMPVSEVGSFLGLIPAPLGLGNVELDDGTWVKGFICEPYAIEGAKDISDLGGWRAYMHQLGDQK</sequence>
<dbReference type="InterPro" id="IPR053844">
    <property type="entry name" value="AH_C"/>
</dbReference>
<evidence type="ECO:0000259" key="1">
    <source>
        <dbReference type="Pfam" id="PF01425"/>
    </source>
</evidence>
<keyword evidence="4" id="KW-1185">Reference proteome</keyword>
<feature type="domain" description="Amidase" evidence="1">
    <location>
        <begin position="40"/>
        <end position="440"/>
    </location>
</feature>
<dbReference type="NCBIfam" id="TIGR02713">
    <property type="entry name" value="allophanate_hyd"/>
    <property type="match status" value="1"/>
</dbReference>
<dbReference type="Pfam" id="PF01425">
    <property type="entry name" value="Amidase"/>
    <property type="match status" value="1"/>
</dbReference>
<evidence type="ECO:0000313" key="3">
    <source>
        <dbReference type="EMBL" id="ANJ00147.1"/>
    </source>
</evidence>
<feature type="domain" description="Allophanate hydrolase C-terminal" evidence="2">
    <location>
        <begin position="476"/>
        <end position="598"/>
    </location>
</feature>
<dbReference type="RefSeq" id="WP_068949153.1">
    <property type="nucleotide sequence ID" value="NZ_CP015922.1"/>
</dbReference>
<dbReference type="Proteomes" id="UP000078463">
    <property type="component" value="Chromosome"/>
</dbReference>
<dbReference type="Gene3D" id="1.20.58.1700">
    <property type="match status" value="1"/>
</dbReference>
<dbReference type="InterPro" id="IPR023631">
    <property type="entry name" value="Amidase_dom"/>
</dbReference>
<accession>A0A191UGV6</accession>
<evidence type="ECO:0000259" key="2">
    <source>
        <dbReference type="Pfam" id="PF21986"/>
    </source>
</evidence>
<dbReference type="EMBL" id="CP015922">
    <property type="protein sequence ID" value="ANJ00147.1"/>
    <property type="molecule type" value="Genomic_DNA"/>
</dbReference>
<dbReference type="InterPro" id="IPR014085">
    <property type="entry name" value="Allophanate_hydrolase"/>
</dbReference>
<dbReference type="NCBIfam" id="NF006043">
    <property type="entry name" value="PRK08186.1"/>
    <property type="match status" value="1"/>
</dbReference>
<organism evidence="3 4">
    <name type="scientific">Polynucleobacter wuianus</name>
    <dbReference type="NCBI Taxonomy" id="1743168"/>
    <lineage>
        <taxon>Bacteria</taxon>
        <taxon>Pseudomonadati</taxon>
        <taxon>Pseudomonadota</taxon>
        <taxon>Betaproteobacteria</taxon>
        <taxon>Burkholderiales</taxon>
        <taxon>Burkholderiaceae</taxon>
        <taxon>Polynucleobacter</taxon>
    </lineage>
</organism>
<protein>
    <submittedName>
        <fullName evidence="3">Allophanate hydrolase</fullName>
    </submittedName>
</protein>